<evidence type="ECO:0000256" key="8">
    <source>
        <dbReference type="SAM" id="Phobius"/>
    </source>
</evidence>
<evidence type="ECO:0000313" key="10">
    <source>
        <dbReference type="EMBL" id="ENN80249.1"/>
    </source>
</evidence>
<evidence type="ECO:0000256" key="7">
    <source>
        <dbReference type="PROSITE-ProRule" id="PRU00581"/>
    </source>
</evidence>
<protein>
    <recommendedName>
        <fullName evidence="9">MARVEL domain-containing protein</fullName>
    </recommendedName>
</protein>
<accession>N6TII9</accession>
<keyword evidence="4 8" id="KW-1133">Transmembrane helix</keyword>
<evidence type="ECO:0000313" key="11">
    <source>
        <dbReference type="EMBL" id="ERL94844.1"/>
    </source>
</evidence>
<evidence type="ECO:0000256" key="4">
    <source>
        <dbReference type="ARBA" id="ARBA00022989"/>
    </source>
</evidence>
<reference evidence="12" key="2">
    <citation type="submission" date="2024-08" db="UniProtKB">
        <authorList>
            <consortium name="EnsemblMetazoa"/>
        </authorList>
    </citation>
    <scope>IDENTIFICATION</scope>
</reference>
<dbReference type="KEGG" id="dpa:109533869"/>
<keyword evidence="13" id="KW-1185">Reference proteome</keyword>
<dbReference type="Proteomes" id="UP000019118">
    <property type="component" value="Unassembled WGS sequence"/>
</dbReference>
<feature type="transmembrane region" description="Helical" evidence="8">
    <location>
        <begin position="172"/>
        <end position="192"/>
    </location>
</feature>
<feature type="non-terminal residue" evidence="10">
    <location>
        <position position="1"/>
    </location>
</feature>
<dbReference type="HOGENOM" id="CLU_064642_1_0_1"/>
<keyword evidence="5 7" id="KW-0472">Membrane</keyword>
<organism evidence="10">
    <name type="scientific">Dendroctonus ponderosae</name>
    <name type="common">Mountain pine beetle</name>
    <dbReference type="NCBI Taxonomy" id="77166"/>
    <lineage>
        <taxon>Eukaryota</taxon>
        <taxon>Metazoa</taxon>
        <taxon>Ecdysozoa</taxon>
        <taxon>Arthropoda</taxon>
        <taxon>Hexapoda</taxon>
        <taxon>Insecta</taxon>
        <taxon>Pterygota</taxon>
        <taxon>Neoptera</taxon>
        <taxon>Endopterygota</taxon>
        <taxon>Coleoptera</taxon>
        <taxon>Polyphaga</taxon>
        <taxon>Cucujiformia</taxon>
        <taxon>Curculionidae</taxon>
        <taxon>Scolytinae</taxon>
        <taxon>Dendroctonus</taxon>
    </lineage>
</organism>
<dbReference type="Proteomes" id="UP000030742">
    <property type="component" value="Unassembled WGS sequence"/>
</dbReference>
<dbReference type="InterPro" id="IPR008253">
    <property type="entry name" value="Marvel"/>
</dbReference>
<sequence length="209" mass="23101">MDLNFSAFQEPRGVMRVLQFIFSICAFATICGYDGYIKFACDKDAKIDISYPFILIDTAKLNVANENCTATVGNDFASDARFFVATGVLSMLFSLGIIFLYAKMDEAYKTNKKLPLYDFLITVFLAVLWLSSSAAWAHSLSSLKSIAAQPIFNSSSCCPGGAITSNFSSLNISVIFGFLNFFLWAADLWFLYKETEWFQGNAPPTTSGV</sequence>
<evidence type="ECO:0000256" key="2">
    <source>
        <dbReference type="ARBA" id="ARBA00006476"/>
    </source>
</evidence>
<reference evidence="13 14" key="1">
    <citation type="journal article" date="2013" name="Genome Biol.">
        <title>Draft genome of the mountain pine beetle, Dendroctonus ponderosae Hopkins, a major forest pest.</title>
        <authorList>
            <person name="Keeling C.I."/>
            <person name="Yuen M.M."/>
            <person name="Liao N.Y."/>
            <person name="Docking T.R."/>
            <person name="Chan S.K."/>
            <person name="Taylor G.A."/>
            <person name="Palmquist D.L."/>
            <person name="Jackman S.D."/>
            <person name="Nguyen A."/>
            <person name="Li M."/>
            <person name="Henderson H."/>
            <person name="Janes J.K."/>
            <person name="Zhao Y."/>
            <person name="Pandoh P."/>
            <person name="Moore R."/>
            <person name="Sperling F.A."/>
            <person name="Huber D.P."/>
            <person name="Birol I."/>
            <person name="Jones S.J."/>
            <person name="Bohlmann J."/>
        </authorList>
    </citation>
    <scope>NUCLEOTIDE SEQUENCE</scope>
</reference>
<evidence type="ECO:0000259" key="9">
    <source>
        <dbReference type="PROSITE" id="PS51225"/>
    </source>
</evidence>
<evidence type="ECO:0000256" key="5">
    <source>
        <dbReference type="ARBA" id="ARBA00023136"/>
    </source>
</evidence>
<comment type="subcellular location">
    <subcellularLocation>
        <location evidence="1">Membrane</location>
        <topology evidence="1">Multi-pass membrane protein</topology>
    </subcellularLocation>
</comment>
<evidence type="ECO:0000313" key="13">
    <source>
        <dbReference type="Proteomes" id="UP000019118"/>
    </source>
</evidence>
<evidence type="ECO:0000256" key="3">
    <source>
        <dbReference type="ARBA" id="ARBA00022692"/>
    </source>
</evidence>
<evidence type="ECO:0000256" key="1">
    <source>
        <dbReference type="ARBA" id="ARBA00004141"/>
    </source>
</evidence>
<dbReference type="STRING" id="77166.N6TII9"/>
<name>N6TII9_DENPD</name>
<dbReference type="EMBL" id="KB632399">
    <property type="protein sequence ID" value="ERL94844.1"/>
    <property type="molecule type" value="Genomic_DNA"/>
</dbReference>
<dbReference type="GO" id="GO:0030672">
    <property type="term" value="C:synaptic vesicle membrane"/>
    <property type="evidence" value="ECO:0007669"/>
    <property type="project" value="TreeGrafter"/>
</dbReference>
<keyword evidence="3 7" id="KW-0812">Transmembrane</keyword>
<gene>
    <name evidence="12" type="primary">109533869</name>
    <name evidence="11" type="ORF">D910_12117</name>
    <name evidence="10" type="ORF">YQE_03244</name>
</gene>
<dbReference type="InterPro" id="IPR001285">
    <property type="entry name" value="Synaptophysin/porin"/>
</dbReference>
<keyword evidence="6" id="KW-0325">Glycoprotein</keyword>
<dbReference type="EnsemblMetazoa" id="XM_019899376.1">
    <property type="protein sequence ID" value="XP_019754935.1"/>
    <property type="gene ID" value="LOC109533869"/>
</dbReference>
<feature type="transmembrane region" description="Helical" evidence="8">
    <location>
        <begin position="82"/>
        <end position="102"/>
    </location>
</feature>
<dbReference type="PROSITE" id="PS51225">
    <property type="entry name" value="MARVEL"/>
    <property type="match status" value="1"/>
</dbReference>
<comment type="similarity">
    <text evidence="2">Belongs to the synaptophysin/synaptobrevin family.</text>
</comment>
<dbReference type="OMA" id="VYIGYKH"/>
<feature type="transmembrane region" description="Helical" evidence="8">
    <location>
        <begin position="114"/>
        <end position="136"/>
    </location>
</feature>
<feature type="domain" description="MARVEL" evidence="9">
    <location>
        <begin position="7"/>
        <end position="196"/>
    </location>
</feature>
<dbReference type="PANTHER" id="PTHR10306">
    <property type="entry name" value="SYNAPTOPHYSIN"/>
    <property type="match status" value="1"/>
</dbReference>
<evidence type="ECO:0000313" key="12">
    <source>
        <dbReference type="EnsemblMetazoa" id="XP_019754935.1"/>
    </source>
</evidence>
<evidence type="ECO:0000256" key="6">
    <source>
        <dbReference type="ARBA" id="ARBA00023180"/>
    </source>
</evidence>
<proteinExistence type="inferred from homology"/>
<dbReference type="OrthoDB" id="10006326at2759"/>
<dbReference type="Pfam" id="PF01284">
    <property type="entry name" value="MARVEL"/>
    <property type="match status" value="1"/>
</dbReference>
<evidence type="ECO:0000313" key="14">
    <source>
        <dbReference type="Proteomes" id="UP000030742"/>
    </source>
</evidence>
<dbReference type="EMBL" id="KB740562">
    <property type="protein sequence ID" value="ENN80249.1"/>
    <property type="molecule type" value="Genomic_DNA"/>
</dbReference>
<dbReference type="PANTHER" id="PTHR10306:SF17">
    <property type="entry name" value="MARVEL DOMAIN-CONTAINING PROTEIN"/>
    <property type="match status" value="1"/>
</dbReference>
<dbReference type="AlphaFoldDB" id="N6TII9"/>